<feature type="compositionally biased region" description="Polar residues" evidence="1">
    <location>
        <begin position="36"/>
        <end position="46"/>
    </location>
</feature>
<evidence type="ECO:0000313" key="3">
    <source>
        <dbReference type="Proteomes" id="UP001595704"/>
    </source>
</evidence>
<dbReference type="RefSeq" id="WP_191318007.1">
    <property type="nucleotide sequence ID" value="NZ_JBHRYC010000026.1"/>
</dbReference>
<reference evidence="3" key="1">
    <citation type="journal article" date="2019" name="Int. J. Syst. Evol. Microbiol.">
        <title>The Global Catalogue of Microorganisms (GCM) 10K type strain sequencing project: providing services to taxonomists for standard genome sequencing and annotation.</title>
        <authorList>
            <consortium name="The Broad Institute Genomics Platform"/>
            <consortium name="The Broad Institute Genome Sequencing Center for Infectious Disease"/>
            <person name="Wu L."/>
            <person name="Ma J."/>
        </authorList>
    </citation>
    <scope>NUCLEOTIDE SEQUENCE [LARGE SCALE GENOMIC DNA]</scope>
    <source>
        <strain evidence="3">KCTC 42282</strain>
    </source>
</reference>
<evidence type="ECO:0000313" key="2">
    <source>
        <dbReference type="EMBL" id="MFC3637068.1"/>
    </source>
</evidence>
<dbReference type="Proteomes" id="UP001595704">
    <property type="component" value="Unassembled WGS sequence"/>
</dbReference>
<keyword evidence="3" id="KW-1185">Reference proteome</keyword>
<accession>A0ABV7UEZ8</accession>
<evidence type="ECO:0000256" key="1">
    <source>
        <dbReference type="SAM" id="MobiDB-lite"/>
    </source>
</evidence>
<proteinExistence type="predicted"/>
<sequence length="46" mass="5074">MKIMTYRQLLAMDIGHERRSGRAAADHAAKSGGFKTGNQTESHVFP</sequence>
<comment type="caution">
    <text evidence="2">The sequence shown here is derived from an EMBL/GenBank/DDBJ whole genome shotgun (WGS) entry which is preliminary data.</text>
</comment>
<protein>
    <recommendedName>
        <fullName evidence="4">Transposase</fullName>
    </recommendedName>
</protein>
<evidence type="ECO:0008006" key="4">
    <source>
        <dbReference type="Google" id="ProtNLM"/>
    </source>
</evidence>
<name>A0ABV7UEZ8_9HYPH</name>
<feature type="region of interest" description="Disordered" evidence="1">
    <location>
        <begin position="18"/>
        <end position="46"/>
    </location>
</feature>
<dbReference type="EMBL" id="JBHRYC010000026">
    <property type="protein sequence ID" value="MFC3637068.1"/>
    <property type="molecule type" value="Genomic_DNA"/>
</dbReference>
<feature type="compositionally biased region" description="Basic and acidic residues" evidence="1">
    <location>
        <begin position="18"/>
        <end position="29"/>
    </location>
</feature>
<gene>
    <name evidence="2" type="ORF">ACFONL_06680</name>
</gene>
<organism evidence="2 3">
    <name type="scientific">Camelimonas fluminis</name>
    <dbReference type="NCBI Taxonomy" id="1576911"/>
    <lineage>
        <taxon>Bacteria</taxon>
        <taxon>Pseudomonadati</taxon>
        <taxon>Pseudomonadota</taxon>
        <taxon>Alphaproteobacteria</taxon>
        <taxon>Hyphomicrobiales</taxon>
        <taxon>Chelatococcaceae</taxon>
        <taxon>Camelimonas</taxon>
    </lineage>
</organism>